<feature type="domain" description="FIST C-domain" evidence="2">
    <location>
        <begin position="232"/>
        <end position="362"/>
    </location>
</feature>
<proteinExistence type="predicted"/>
<evidence type="ECO:0000313" key="4">
    <source>
        <dbReference type="Proteomes" id="UP000503820"/>
    </source>
</evidence>
<dbReference type="InterPro" id="IPR013702">
    <property type="entry name" value="FIST_domain_N"/>
</dbReference>
<evidence type="ECO:0000313" key="3">
    <source>
        <dbReference type="EMBL" id="GFM37007.1"/>
    </source>
</evidence>
<dbReference type="EMBL" id="BLVP01000008">
    <property type="protein sequence ID" value="GFM37007.1"/>
    <property type="molecule type" value="Genomic_DNA"/>
</dbReference>
<feature type="domain" description="FIST" evidence="1">
    <location>
        <begin position="30"/>
        <end position="231"/>
    </location>
</feature>
<organism evidence="3 4">
    <name type="scientific">Desulfovibrio psychrotolerans</name>
    <dbReference type="NCBI Taxonomy" id="415242"/>
    <lineage>
        <taxon>Bacteria</taxon>
        <taxon>Pseudomonadati</taxon>
        <taxon>Thermodesulfobacteriota</taxon>
        <taxon>Desulfovibrionia</taxon>
        <taxon>Desulfovibrionales</taxon>
        <taxon>Desulfovibrionaceae</taxon>
        <taxon>Desulfovibrio</taxon>
    </lineage>
</organism>
<sequence>MSGTMHVKTAFSANPDPVLAVAEIAQAIDQPDMAAVLFFASSRYDLGRLAQAVDEAFACPVAGCTTAGEFVTGAGYLSGTIVAASIGSRHVAMHTHLVSPVSTLGSTDAVMAAMELQAGTSQNFLDPERMFALLLVDGLTAREERVIALLQGALGDVPVVGGSAGDDMQFRQTAVYHGGDFHPDAALVALFETDLPFAIFQTHHFIRSDRSFVITAADPATRTVFSIDGLSAAQVYADALGVAAQALEDWHFTLHPFILRLGGQNYVRTVGRVNADGSLVFMSPIDQGLVLHMGTGRDMVYDLDESLHRALAGVPRPKLLIGCECVHRRLEAERCGLTEALSAVLREVPHVGFHTYGEQVDGLHVNQTFTGVILGEGTDT</sequence>
<dbReference type="AlphaFoldDB" id="A0A7J0BTG4"/>
<dbReference type="PANTHER" id="PTHR40252">
    <property type="entry name" value="BLR0328 PROTEIN"/>
    <property type="match status" value="1"/>
</dbReference>
<gene>
    <name evidence="3" type="ORF">DSM19430T_16910</name>
</gene>
<dbReference type="PANTHER" id="PTHR40252:SF2">
    <property type="entry name" value="BLR0328 PROTEIN"/>
    <property type="match status" value="1"/>
</dbReference>
<evidence type="ECO:0000259" key="1">
    <source>
        <dbReference type="SMART" id="SM00897"/>
    </source>
</evidence>
<protein>
    <recommendedName>
        <fullName evidence="5">Histidine kinase</fullName>
    </recommendedName>
</protein>
<dbReference type="SMART" id="SM00897">
    <property type="entry name" value="FIST"/>
    <property type="match status" value="1"/>
</dbReference>
<evidence type="ECO:0000259" key="2">
    <source>
        <dbReference type="SMART" id="SM01204"/>
    </source>
</evidence>
<comment type="caution">
    <text evidence="3">The sequence shown here is derived from an EMBL/GenBank/DDBJ whole genome shotgun (WGS) entry which is preliminary data.</text>
</comment>
<reference evidence="3 4" key="1">
    <citation type="submission" date="2020-05" db="EMBL/GenBank/DDBJ databases">
        <title>Draft genome sequence of Desulfovibrio psychrotolerans JS1T.</title>
        <authorList>
            <person name="Ueno A."/>
            <person name="Tamazawa S."/>
            <person name="Tamamura S."/>
            <person name="Murakami T."/>
            <person name="Kiyama T."/>
            <person name="Inomata H."/>
            <person name="Amano Y."/>
            <person name="Miyakawa K."/>
            <person name="Tamaki H."/>
            <person name="Naganuma T."/>
            <person name="Kaneko K."/>
        </authorList>
    </citation>
    <scope>NUCLEOTIDE SEQUENCE [LARGE SCALE GENOMIC DNA]</scope>
    <source>
        <strain evidence="3 4">JS1</strain>
    </source>
</reference>
<evidence type="ECO:0008006" key="5">
    <source>
        <dbReference type="Google" id="ProtNLM"/>
    </source>
</evidence>
<dbReference type="InterPro" id="IPR019494">
    <property type="entry name" value="FIST_C"/>
</dbReference>
<dbReference type="Proteomes" id="UP000503820">
    <property type="component" value="Unassembled WGS sequence"/>
</dbReference>
<keyword evidence="4" id="KW-1185">Reference proteome</keyword>
<dbReference type="Pfam" id="PF08495">
    <property type="entry name" value="FIST"/>
    <property type="match status" value="1"/>
</dbReference>
<dbReference type="Pfam" id="PF10442">
    <property type="entry name" value="FIST_C"/>
    <property type="match status" value="1"/>
</dbReference>
<dbReference type="RefSeq" id="WP_174409662.1">
    <property type="nucleotide sequence ID" value="NZ_BLVP01000008.1"/>
</dbReference>
<accession>A0A7J0BTG4</accession>
<dbReference type="SMART" id="SM01204">
    <property type="entry name" value="FIST_C"/>
    <property type="match status" value="1"/>
</dbReference>
<name>A0A7J0BTG4_9BACT</name>